<evidence type="ECO:0000256" key="1">
    <source>
        <dbReference type="ARBA" id="ARBA00004429"/>
    </source>
</evidence>
<evidence type="ECO:0000313" key="11">
    <source>
        <dbReference type="Proteomes" id="UP000049127"/>
    </source>
</evidence>
<keyword evidence="7 8" id="KW-0472">Membrane</keyword>
<keyword evidence="3" id="KW-1003">Cell membrane</keyword>
<dbReference type="RefSeq" id="WP_055343216.1">
    <property type="nucleotide sequence ID" value="NZ_CDNI01000026.1"/>
</dbReference>
<dbReference type="EMBL" id="CEKZ01000026">
    <property type="protein sequence ID" value="CEP41556.1"/>
    <property type="molecule type" value="Genomic_DNA"/>
</dbReference>
<evidence type="ECO:0000256" key="7">
    <source>
        <dbReference type="ARBA" id="ARBA00023136"/>
    </source>
</evidence>
<accession>A0A0C7GD75</accession>
<reference evidence="10 11" key="1">
    <citation type="submission" date="2015-01" db="EMBL/GenBank/DDBJ databases">
        <authorList>
            <person name="Aslett A.Martin."/>
            <person name="De Silva Nishadi"/>
        </authorList>
    </citation>
    <scope>NUCLEOTIDE SEQUENCE [LARGE SCALE GENOMIC DNA]</scope>
    <source>
        <strain evidence="10 11">R28058</strain>
    </source>
</reference>
<feature type="domain" description="Type II secretion system protein GspF" evidence="9">
    <location>
        <begin position="69"/>
        <end position="192"/>
    </location>
</feature>
<dbReference type="Gene3D" id="1.20.81.30">
    <property type="entry name" value="Type II secretion system (T2SS), domain F"/>
    <property type="match status" value="2"/>
</dbReference>
<keyword evidence="4" id="KW-0997">Cell inner membrane</keyword>
<dbReference type="InterPro" id="IPR042094">
    <property type="entry name" value="T2SS_GspF_sf"/>
</dbReference>
<organism evidence="10 11">
    <name type="scientific">Paraclostridium sordellii</name>
    <name type="common">Clostridium sordellii</name>
    <dbReference type="NCBI Taxonomy" id="1505"/>
    <lineage>
        <taxon>Bacteria</taxon>
        <taxon>Bacillati</taxon>
        <taxon>Bacillota</taxon>
        <taxon>Clostridia</taxon>
        <taxon>Peptostreptococcales</taxon>
        <taxon>Peptostreptococcaceae</taxon>
        <taxon>Paraclostridium</taxon>
    </lineage>
</organism>
<comment type="subcellular location">
    <subcellularLocation>
        <location evidence="1">Cell inner membrane</location>
        <topology evidence="1">Multi-pass membrane protein</topology>
    </subcellularLocation>
</comment>
<dbReference type="Pfam" id="PF00482">
    <property type="entry name" value="T2SSF"/>
    <property type="match status" value="2"/>
</dbReference>
<dbReference type="AlphaFoldDB" id="A0A0C7GD75"/>
<evidence type="ECO:0000256" key="3">
    <source>
        <dbReference type="ARBA" id="ARBA00022475"/>
    </source>
</evidence>
<dbReference type="Proteomes" id="UP000049127">
    <property type="component" value="Unassembled WGS sequence"/>
</dbReference>
<name>A0A0C7GD75_PARSO</name>
<dbReference type="InterPro" id="IPR018076">
    <property type="entry name" value="T2SS_GspF_dom"/>
</dbReference>
<keyword evidence="5 8" id="KW-0812">Transmembrane</keyword>
<evidence type="ECO:0000259" key="9">
    <source>
        <dbReference type="Pfam" id="PF00482"/>
    </source>
</evidence>
<dbReference type="PANTHER" id="PTHR30012:SF0">
    <property type="entry name" value="TYPE II SECRETION SYSTEM PROTEIN F-RELATED"/>
    <property type="match status" value="1"/>
</dbReference>
<evidence type="ECO:0000256" key="6">
    <source>
        <dbReference type="ARBA" id="ARBA00022989"/>
    </source>
</evidence>
<dbReference type="PRINTS" id="PR00812">
    <property type="entry name" value="BCTERIALGSPF"/>
</dbReference>
<proteinExistence type="inferred from homology"/>
<gene>
    <name evidence="10" type="primary">epsF_2</name>
    <name evidence="10" type="ORF">R28058_31821</name>
</gene>
<feature type="transmembrane region" description="Helical" evidence="8">
    <location>
        <begin position="170"/>
        <end position="191"/>
    </location>
</feature>
<dbReference type="InterPro" id="IPR003004">
    <property type="entry name" value="GspF/PilC"/>
</dbReference>
<feature type="domain" description="Type II secretion system protein GspF" evidence="9">
    <location>
        <begin position="272"/>
        <end position="394"/>
    </location>
</feature>
<dbReference type="FunFam" id="1.20.81.30:FF:000001">
    <property type="entry name" value="Type II secretion system protein F"/>
    <property type="match status" value="1"/>
</dbReference>
<evidence type="ECO:0000313" key="10">
    <source>
        <dbReference type="EMBL" id="CEP41556.1"/>
    </source>
</evidence>
<evidence type="ECO:0000256" key="5">
    <source>
        <dbReference type="ARBA" id="ARBA00022692"/>
    </source>
</evidence>
<protein>
    <submittedName>
        <fullName evidence="10">Type IV pilus secretion protein</fullName>
    </submittedName>
</protein>
<evidence type="ECO:0000256" key="2">
    <source>
        <dbReference type="ARBA" id="ARBA00005745"/>
    </source>
</evidence>
<evidence type="ECO:0000256" key="4">
    <source>
        <dbReference type="ARBA" id="ARBA00022519"/>
    </source>
</evidence>
<feature type="transmembrane region" description="Helical" evidence="8">
    <location>
        <begin position="375"/>
        <end position="399"/>
    </location>
</feature>
<sequence>MNEYKYTAIMLNGKKVTDRIMAKDYNDAKKLLREKKLKIIEIKEKKTFFSLKNTKLKKKKLRADQISHFCRQFAIIISSGINSIVGLETLGKKASNQIVSNEINRMVSDIKMGSTIADTMLSKESKFPNLLGAMIATGEETGTLEEVLNSMSTFYEREYRINQKIKNASMYPAIVAITSFIMLFVFTSFILPQMMETVTETGAKLPLMTKMIMHLGNFMKNYWYLILILGAFLVYEIKKYIKTPIGRTHKDRIVNRVPLLGKGVNSIVSMRFSRALYLFVSSGYPILQGLDHIKSSLDNAIAEKSIEKAKEGIVRGETLAENLEKSKYFDPVLTQMIAIGEQTGELEKISKQMAEFYESEAEIYLNRMVAMIEPLMIIIVGIMVGILVIAVFLPMLSIYDAI</sequence>
<evidence type="ECO:0000256" key="8">
    <source>
        <dbReference type="SAM" id="Phobius"/>
    </source>
</evidence>
<dbReference type="GO" id="GO:0005886">
    <property type="term" value="C:plasma membrane"/>
    <property type="evidence" value="ECO:0007669"/>
    <property type="project" value="UniProtKB-SubCell"/>
</dbReference>
<feature type="transmembrane region" description="Helical" evidence="8">
    <location>
        <begin position="221"/>
        <end position="237"/>
    </location>
</feature>
<dbReference type="PANTHER" id="PTHR30012">
    <property type="entry name" value="GENERAL SECRETION PATHWAY PROTEIN"/>
    <property type="match status" value="1"/>
</dbReference>
<keyword evidence="6 8" id="KW-1133">Transmembrane helix</keyword>
<dbReference type="OrthoDB" id="9805682at2"/>
<comment type="similarity">
    <text evidence="2">Belongs to the GSP F family.</text>
</comment>